<gene>
    <name evidence="1" type="ORF">MM415B02720_0011</name>
</gene>
<sequence length="171" mass="20185">MIDSTFEQDVRIDRNFLEEENEKQPMLVKKWGDRYVQAEHEYDKKKDQLLLLEETLGLQIRSCVKEYLSQEEMDIKITEAVIAALIHRQGSYEKLREEFFIVKKNFGYLTEAKASIIQKGFSLNQMGTLFVAGYFTTSSRVPQTRTAADRKTEEHVDQLNERITRRRQKND</sequence>
<accession>A0A6M3L228</accession>
<dbReference type="EMBL" id="MT142792">
    <property type="protein sequence ID" value="QJA88623.1"/>
    <property type="molecule type" value="Genomic_DNA"/>
</dbReference>
<evidence type="ECO:0000313" key="1">
    <source>
        <dbReference type="EMBL" id="QJA88623.1"/>
    </source>
</evidence>
<organism evidence="1">
    <name type="scientific">viral metagenome</name>
    <dbReference type="NCBI Taxonomy" id="1070528"/>
    <lineage>
        <taxon>unclassified sequences</taxon>
        <taxon>metagenomes</taxon>
        <taxon>organismal metagenomes</taxon>
    </lineage>
</organism>
<dbReference type="AlphaFoldDB" id="A0A6M3L228"/>
<name>A0A6M3L228_9ZZZZ</name>
<protein>
    <submittedName>
        <fullName evidence="1">Uncharacterized protein</fullName>
    </submittedName>
</protein>
<proteinExistence type="predicted"/>
<reference evidence="1" key="1">
    <citation type="submission" date="2020-03" db="EMBL/GenBank/DDBJ databases">
        <title>The deep terrestrial virosphere.</title>
        <authorList>
            <person name="Holmfeldt K."/>
            <person name="Nilsson E."/>
            <person name="Simone D."/>
            <person name="Lopez-Fernandez M."/>
            <person name="Wu X."/>
            <person name="de Brujin I."/>
            <person name="Lundin D."/>
            <person name="Andersson A."/>
            <person name="Bertilsson S."/>
            <person name="Dopson M."/>
        </authorList>
    </citation>
    <scope>NUCLEOTIDE SEQUENCE</scope>
    <source>
        <strain evidence="1">MM415B02720</strain>
    </source>
</reference>